<proteinExistence type="inferred from homology"/>
<evidence type="ECO:0000256" key="7">
    <source>
        <dbReference type="ARBA" id="ARBA00022695"/>
    </source>
</evidence>
<keyword evidence="13 16" id="KW-0238">DNA-binding</keyword>
<dbReference type="SUPFAM" id="SSF56672">
    <property type="entry name" value="DNA/RNA polymerases"/>
    <property type="match status" value="1"/>
</dbReference>
<keyword evidence="4 16" id="KW-0515">Mutator protein</keyword>
<name>A0A931AY10_9FIRM</name>
<accession>A0A931AY10</accession>
<comment type="subcellular location">
    <subcellularLocation>
        <location evidence="1 16">Cytoplasm</location>
    </subcellularLocation>
</comment>
<dbReference type="Proteomes" id="UP000621436">
    <property type="component" value="Unassembled WGS sequence"/>
</dbReference>
<evidence type="ECO:0000256" key="4">
    <source>
        <dbReference type="ARBA" id="ARBA00022457"/>
    </source>
</evidence>
<dbReference type="PANTHER" id="PTHR11076:SF33">
    <property type="entry name" value="DNA POLYMERASE KAPPA"/>
    <property type="match status" value="1"/>
</dbReference>
<comment type="function">
    <text evidence="16">Poorly processive, error-prone DNA polymerase involved in untargeted mutagenesis. Copies undamaged DNA at stalled replication forks, which arise in vivo from mismatched or misaligned primer ends. These misaligned primers can be extended by PolIV. Exhibits no 3'-5' exonuclease (proofreading) activity. May be involved in translesional synthesis, in conjunction with the beta clamp from PolIII.</text>
</comment>
<dbReference type="HAMAP" id="MF_01113">
    <property type="entry name" value="DNApol_IV"/>
    <property type="match status" value="1"/>
</dbReference>
<evidence type="ECO:0000313" key="18">
    <source>
        <dbReference type="EMBL" id="MBF8436898.1"/>
    </source>
</evidence>
<evidence type="ECO:0000256" key="9">
    <source>
        <dbReference type="ARBA" id="ARBA00022723"/>
    </source>
</evidence>
<dbReference type="InterPro" id="IPR050116">
    <property type="entry name" value="DNA_polymerase-Y"/>
</dbReference>
<feature type="domain" description="UmuC" evidence="17">
    <location>
        <begin position="5"/>
        <end position="186"/>
    </location>
</feature>
<dbReference type="EMBL" id="JADPIE010000003">
    <property type="protein sequence ID" value="MBF8436898.1"/>
    <property type="molecule type" value="Genomic_DNA"/>
</dbReference>
<dbReference type="InterPro" id="IPR017961">
    <property type="entry name" value="DNA_pol_Y-fam_little_finger"/>
</dbReference>
<keyword evidence="9 16" id="KW-0479">Metal-binding</keyword>
<dbReference type="InterPro" id="IPR001126">
    <property type="entry name" value="UmuC"/>
</dbReference>
<dbReference type="Gene3D" id="1.10.150.20">
    <property type="entry name" value="5' to 3' exonuclease, C-terminal subdomain"/>
    <property type="match status" value="1"/>
</dbReference>
<evidence type="ECO:0000256" key="8">
    <source>
        <dbReference type="ARBA" id="ARBA00022705"/>
    </source>
</evidence>
<feature type="site" description="Substrate discrimination" evidence="16">
    <location>
        <position position="14"/>
    </location>
</feature>
<dbReference type="GO" id="GO:0003684">
    <property type="term" value="F:damaged DNA binding"/>
    <property type="evidence" value="ECO:0007669"/>
    <property type="project" value="InterPro"/>
</dbReference>
<evidence type="ECO:0000256" key="15">
    <source>
        <dbReference type="ARBA" id="ARBA00049244"/>
    </source>
</evidence>
<comment type="subunit">
    <text evidence="3 16">Monomer.</text>
</comment>
<feature type="binding site" evidence="16">
    <location>
        <position position="104"/>
    </location>
    <ligand>
        <name>Mg(2+)</name>
        <dbReference type="ChEBI" id="CHEBI:18420"/>
    </ligand>
</feature>
<evidence type="ECO:0000256" key="11">
    <source>
        <dbReference type="ARBA" id="ARBA00022842"/>
    </source>
</evidence>
<dbReference type="InterPro" id="IPR043128">
    <property type="entry name" value="Rev_trsase/Diguanyl_cyclase"/>
</dbReference>
<dbReference type="GO" id="GO:0000287">
    <property type="term" value="F:magnesium ion binding"/>
    <property type="evidence" value="ECO:0007669"/>
    <property type="project" value="UniProtKB-UniRule"/>
</dbReference>
<keyword evidence="19" id="KW-1185">Reference proteome</keyword>
<evidence type="ECO:0000256" key="1">
    <source>
        <dbReference type="ARBA" id="ARBA00004496"/>
    </source>
</evidence>
<dbReference type="CDD" id="cd03586">
    <property type="entry name" value="PolY_Pol_IV_kappa"/>
    <property type="match status" value="1"/>
</dbReference>
<comment type="similarity">
    <text evidence="2 16">Belongs to the DNA polymerase type-Y family.</text>
</comment>
<dbReference type="RefSeq" id="WP_270453820.1">
    <property type="nucleotide sequence ID" value="NZ_JADPIE010000003.1"/>
</dbReference>
<comment type="cofactor">
    <cofactor evidence="16">
        <name>Mg(2+)</name>
        <dbReference type="ChEBI" id="CHEBI:18420"/>
    </cofactor>
    <text evidence="16">Binds 2 magnesium ions per subunit.</text>
</comment>
<sequence>MALNIIHVDMDAFYASVEKRDNPELEGKPVIVGGDPDGRGVVAAACYEVREYGVHSAMSAAEARRRCPHAIFLPVRMDRYQEVSAQIFEILGNYTPVIEKISVDEAFLDIKGTERLLGSPREVGRKIQTEIKEETGLQASVGIAPNKFLAKLASDMDKPAGFTVIEEDKIQEILDPLPIENIWGVGEKTREKLHKINIKTINDLKKLSEEDLSSIFGKFGQKLYNLARGIDKREVEKTSVTKSISHEQTFSEDMEEEEYLLSVLMEFSGKVARRLRKKNLKAETVFVKVSYDIFKSTSRQITYQRAFHDTETIYFAGKKLIQENNLFRRPIRLIGIGVSNLIPADKEQLSLFAEKEESDNVVEAIDRLKDKFGESSVLRAREIVQKDYEEGDKG</sequence>
<dbReference type="NCBIfam" id="NF003015">
    <property type="entry name" value="PRK03858.1"/>
    <property type="match status" value="1"/>
</dbReference>
<gene>
    <name evidence="16 18" type="primary">dinB</name>
    <name evidence="18" type="ORF">I0Q91_07410</name>
</gene>
<reference evidence="18" key="1">
    <citation type="submission" date="2020-11" db="EMBL/GenBank/DDBJ databases">
        <title>Halonatronomonas betainensis gen. nov., sp. nov. a novel haloalkaliphilic representative of the family Halanaerobiacae capable of betaine degradation.</title>
        <authorList>
            <person name="Boltyanskaya Y."/>
            <person name="Kevbrin V."/>
            <person name="Detkova E."/>
            <person name="Grouzdev D.S."/>
            <person name="Koziaeva V."/>
            <person name="Zhilina T."/>
        </authorList>
    </citation>
    <scope>NUCLEOTIDE SEQUENCE</scope>
    <source>
        <strain evidence="18">Z-7014</strain>
    </source>
</reference>
<keyword evidence="6 16" id="KW-0808">Transferase</keyword>
<dbReference type="Pfam" id="PF00817">
    <property type="entry name" value="IMS"/>
    <property type="match status" value="1"/>
</dbReference>
<dbReference type="GO" id="GO:0009432">
    <property type="term" value="P:SOS response"/>
    <property type="evidence" value="ECO:0007669"/>
    <property type="project" value="TreeGrafter"/>
</dbReference>
<evidence type="ECO:0000256" key="10">
    <source>
        <dbReference type="ARBA" id="ARBA00022763"/>
    </source>
</evidence>
<dbReference type="PANTHER" id="PTHR11076">
    <property type="entry name" value="DNA REPAIR POLYMERASE UMUC / TRANSFERASE FAMILY MEMBER"/>
    <property type="match status" value="1"/>
</dbReference>
<evidence type="ECO:0000259" key="17">
    <source>
        <dbReference type="PROSITE" id="PS50173"/>
    </source>
</evidence>
<keyword evidence="7 16" id="KW-0548">Nucleotidyltransferase</keyword>
<dbReference type="SUPFAM" id="SSF100879">
    <property type="entry name" value="Lesion bypass DNA polymerase (Y-family), little finger domain"/>
    <property type="match status" value="1"/>
</dbReference>
<evidence type="ECO:0000256" key="16">
    <source>
        <dbReference type="HAMAP-Rule" id="MF_01113"/>
    </source>
</evidence>
<dbReference type="GO" id="GO:0006281">
    <property type="term" value="P:DNA repair"/>
    <property type="evidence" value="ECO:0007669"/>
    <property type="project" value="UniProtKB-UniRule"/>
</dbReference>
<keyword evidence="10 16" id="KW-0227">DNA damage</keyword>
<dbReference type="AlphaFoldDB" id="A0A931AY10"/>
<dbReference type="Gene3D" id="3.30.70.270">
    <property type="match status" value="1"/>
</dbReference>
<keyword evidence="5 16" id="KW-0963">Cytoplasm</keyword>
<dbReference type="PROSITE" id="PS50173">
    <property type="entry name" value="UMUC"/>
    <property type="match status" value="1"/>
</dbReference>
<dbReference type="NCBIfam" id="NF010731">
    <property type="entry name" value="PRK14133.1"/>
    <property type="match status" value="1"/>
</dbReference>
<evidence type="ECO:0000313" key="19">
    <source>
        <dbReference type="Proteomes" id="UP000621436"/>
    </source>
</evidence>
<dbReference type="EC" id="2.7.7.7" evidence="16"/>
<dbReference type="GO" id="GO:0005829">
    <property type="term" value="C:cytosol"/>
    <property type="evidence" value="ECO:0007669"/>
    <property type="project" value="TreeGrafter"/>
</dbReference>
<dbReference type="FunFam" id="3.40.1170.60:FF:000001">
    <property type="entry name" value="DNA polymerase IV"/>
    <property type="match status" value="1"/>
</dbReference>
<dbReference type="InterPro" id="IPR053848">
    <property type="entry name" value="IMS_HHH_1"/>
</dbReference>
<dbReference type="Pfam" id="PF21999">
    <property type="entry name" value="IMS_HHH_1"/>
    <property type="match status" value="1"/>
</dbReference>
<evidence type="ECO:0000256" key="12">
    <source>
        <dbReference type="ARBA" id="ARBA00022932"/>
    </source>
</evidence>
<dbReference type="NCBIfam" id="NF002677">
    <property type="entry name" value="PRK02406.1"/>
    <property type="match status" value="1"/>
</dbReference>
<dbReference type="InterPro" id="IPR036775">
    <property type="entry name" value="DNA_pol_Y-fam_lit_finger_sf"/>
</dbReference>
<dbReference type="InterPro" id="IPR043502">
    <property type="entry name" value="DNA/RNA_pol_sf"/>
</dbReference>
<evidence type="ECO:0000256" key="2">
    <source>
        <dbReference type="ARBA" id="ARBA00010945"/>
    </source>
</evidence>
<keyword evidence="8 16" id="KW-0235">DNA replication</keyword>
<evidence type="ECO:0000256" key="6">
    <source>
        <dbReference type="ARBA" id="ARBA00022679"/>
    </source>
</evidence>
<comment type="caution">
    <text evidence="18">The sequence shown here is derived from an EMBL/GenBank/DDBJ whole genome shotgun (WGS) entry which is preliminary data.</text>
</comment>
<dbReference type="Gene3D" id="3.30.1490.100">
    <property type="entry name" value="DNA polymerase, Y-family, little finger domain"/>
    <property type="match status" value="1"/>
</dbReference>
<dbReference type="NCBIfam" id="NF002751">
    <property type="entry name" value="PRK02794.1"/>
    <property type="match status" value="1"/>
</dbReference>
<feature type="active site" evidence="16">
    <location>
        <position position="105"/>
    </location>
</feature>
<dbReference type="InterPro" id="IPR022880">
    <property type="entry name" value="DNApol_IV"/>
</dbReference>
<dbReference type="GO" id="GO:0042276">
    <property type="term" value="P:error-prone translesion synthesis"/>
    <property type="evidence" value="ECO:0007669"/>
    <property type="project" value="TreeGrafter"/>
</dbReference>
<dbReference type="GO" id="GO:0006261">
    <property type="term" value="P:DNA-templated DNA replication"/>
    <property type="evidence" value="ECO:0007669"/>
    <property type="project" value="UniProtKB-UniRule"/>
</dbReference>
<keyword evidence="11 16" id="KW-0460">Magnesium</keyword>
<protein>
    <recommendedName>
        <fullName evidence="16">DNA polymerase IV</fullName>
        <shortName evidence="16">Pol IV</shortName>
        <ecNumber evidence="16">2.7.7.7</ecNumber>
    </recommendedName>
</protein>
<dbReference type="Gene3D" id="3.40.1170.60">
    <property type="match status" value="1"/>
</dbReference>
<keyword evidence="14 16" id="KW-0234">DNA repair</keyword>
<dbReference type="GO" id="GO:0003887">
    <property type="term" value="F:DNA-directed DNA polymerase activity"/>
    <property type="evidence" value="ECO:0007669"/>
    <property type="project" value="UniProtKB-UniRule"/>
</dbReference>
<dbReference type="Pfam" id="PF11799">
    <property type="entry name" value="IMS_C"/>
    <property type="match status" value="1"/>
</dbReference>
<evidence type="ECO:0000256" key="13">
    <source>
        <dbReference type="ARBA" id="ARBA00023125"/>
    </source>
</evidence>
<dbReference type="FunFam" id="3.30.1490.100:FF:000004">
    <property type="entry name" value="DNA polymerase IV"/>
    <property type="match status" value="1"/>
</dbReference>
<evidence type="ECO:0000256" key="5">
    <source>
        <dbReference type="ARBA" id="ARBA00022490"/>
    </source>
</evidence>
<keyword evidence="12 16" id="KW-0239">DNA-directed DNA polymerase</keyword>
<evidence type="ECO:0000256" key="14">
    <source>
        <dbReference type="ARBA" id="ARBA00023204"/>
    </source>
</evidence>
<comment type="catalytic activity">
    <reaction evidence="15 16">
        <text>DNA(n) + a 2'-deoxyribonucleoside 5'-triphosphate = DNA(n+1) + diphosphate</text>
        <dbReference type="Rhea" id="RHEA:22508"/>
        <dbReference type="Rhea" id="RHEA-COMP:17339"/>
        <dbReference type="Rhea" id="RHEA-COMP:17340"/>
        <dbReference type="ChEBI" id="CHEBI:33019"/>
        <dbReference type="ChEBI" id="CHEBI:61560"/>
        <dbReference type="ChEBI" id="CHEBI:173112"/>
        <dbReference type="EC" id="2.7.7.7"/>
    </reaction>
</comment>
<evidence type="ECO:0000256" key="3">
    <source>
        <dbReference type="ARBA" id="ARBA00011245"/>
    </source>
</evidence>
<feature type="binding site" evidence="16">
    <location>
        <position position="9"/>
    </location>
    <ligand>
        <name>Mg(2+)</name>
        <dbReference type="ChEBI" id="CHEBI:18420"/>
    </ligand>
</feature>
<organism evidence="18 19">
    <name type="scientific">Halonatronomonas betaini</name>
    <dbReference type="NCBI Taxonomy" id="2778430"/>
    <lineage>
        <taxon>Bacteria</taxon>
        <taxon>Bacillati</taxon>
        <taxon>Bacillota</taxon>
        <taxon>Clostridia</taxon>
        <taxon>Halanaerobiales</taxon>
        <taxon>Halarsenatibacteraceae</taxon>
        <taxon>Halonatronomonas</taxon>
    </lineage>
</organism>